<dbReference type="AlphaFoldDB" id="A0A154VTX3"/>
<protein>
    <submittedName>
        <fullName evidence="1">Uncharacterized protein</fullName>
    </submittedName>
</protein>
<organism evidence="1 2">
    <name type="scientific">Oceanibaculum pacificum</name>
    <dbReference type="NCBI Taxonomy" id="580166"/>
    <lineage>
        <taxon>Bacteria</taxon>
        <taxon>Pseudomonadati</taxon>
        <taxon>Pseudomonadota</taxon>
        <taxon>Alphaproteobacteria</taxon>
        <taxon>Rhodospirillales</taxon>
        <taxon>Oceanibaculaceae</taxon>
        <taxon>Oceanibaculum</taxon>
    </lineage>
</organism>
<proteinExistence type="predicted"/>
<dbReference type="Proteomes" id="UP000076400">
    <property type="component" value="Unassembled WGS sequence"/>
</dbReference>
<accession>A0A154VTX3</accession>
<evidence type="ECO:0000313" key="2">
    <source>
        <dbReference type="Proteomes" id="UP000076400"/>
    </source>
</evidence>
<keyword evidence="2" id="KW-1185">Reference proteome</keyword>
<gene>
    <name evidence="1" type="ORF">AUP43_12210</name>
</gene>
<evidence type="ECO:0000313" key="1">
    <source>
        <dbReference type="EMBL" id="KZD04690.1"/>
    </source>
</evidence>
<comment type="caution">
    <text evidence="1">The sequence shown here is derived from an EMBL/GenBank/DDBJ whole genome shotgun (WGS) entry which is preliminary data.</text>
</comment>
<sequence>MTDAPQTDEQLAKSALCAAPDDLHGQHARELIGRSCRSFLETMRATPTELLFSAELQRKLADTGTAYAGAVQKIAIAQVSGNKNRDVAGRIKELYALCDAVRDRVLKAVAEAPAEALTPAGFAALPGERAAREFRLNLNLAQALLEQKGWADKAALLLSLLNGDVAAADQPPLDKALAEIARVPAGLDALVGKQQKTVGPRIDLLYALAQIKPAPNAPAPDAPILQGQPALTAELAALLARHKLPATRGALRGQIVAAVTGTYPLTGTAPDIELAALQELARKLRDKHGQFIGGEATEAALARRMSRLINDETIYQIMGNTPRLADRLRRCLELYAVTVGEQNLDYLKKYIDYLLQDRTILSDAAPKEATVVTRLRAVTEMHQMLGRSPLSEVFAGKLALRLEEAQARLIEESAIFDKVVKRGKSSADKALAMLDLCRSGTLIDGPDLRRARELAQRYMKQEDFLPSFLAGIDDEAEKKRRLVDLHQQLLDTGLAGA</sequence>
<dbReference type="RefSeq" id="WP_067558438.1">
    <property type="nucleotide sequence ID" value="NZ_LPXN01000135.1"/>
</dbReference>
<reference evidence="1 2" key="1">
    <citation type="submission" date="2015-12" db="EMBL/GenBank/DDBJ databases">
        <title>Genome sequence of Oceanibaculum pacificum MCCC 1A02656.</title>
        <authorList>
            <person name="Lu L."/>
            <person name="Lai Q."/>
            <person name="Shao Z."/>
            <person name="Qian P."/>
        </authorList>
    </citation>
    <scope>NUCLEOTIDE SEQUENCE [LARGE SCALE GENOMIC DNA]</scope>
    <source>
        <strain evidence="1 2">MCCC 1A02656</strain>
    </source>
</reference>
<dbReference type="EMBL" id="LPXN01000135">
    <property type="protein sequence ID" value="KZD04690.1"/>
    <property type="molecule type" value="Genomic_DNA"/>
</dbReference>
<name>A0A154VTX3_9PROT</name>
<dbReference type="OrthoDB" id="1682174at2"/>